<organism evidence="10 11">
    <name type="scientific">Actinia tenebrosa</name>
    <name type="common">Australian red waratah sea anemone</name>
    <dbReference type="NCBI Taxonomy" id="6105"/>
    <lineage>
        <taxon>Eukaryota</taxon>
        <taxon>Metazoa</taxon>
        <taxon>Cnidaria</taxon>
        <taxon>Anthozoa</taxon>
        <taxon>Hexacorallia</taxon>
        <taxon>Actiniaria</taxon>
        <taxon>Actiniidae</taxon>
        <taxon>Actinia</taxon>
    </lineage>
</organism>
<keyword evidence="8" id="KW-0732">Signal</keyword>
<keyword evidence="4" id="KW-0479">Metal-binding</keyword>
<dbReference type="Gene3D" id="1.10.287.990">
    <property type="entry name" value="Fe,Mn superoxide dismutase (SOD) domain"/>
    <property type="match status" value="1"/>
</dbReference>
<evidence type="ECO:0000259" key="9">
    <source>
        <dbReference type="Pfam" id="PF00081"/>
    </source>
</evidence>
<gene>
    <name evidence="11" type="primary">LOC116292988</name>
</gene>
<evidence type="ECO:0000256" key="5">
    <source>
        <dbReference type="ARBA" id="ARBA00023002"/>
    </source>
</evidence>
<dbReference type="Pfam" id="PF00081">
    <property type="entry name" value="Sod_Fe_N"/>
    <property type="match status" value="1"/>
</dbReference>
<feature type="domain" description="Manganese/iron superoxide dismutase N-terminal" evidence="9">
    <location>
        <begin position="35"/>
        <end position="129"/>
    </location>
</feature>
<evidence type="ECO:0000256" key="6">
    <source>
        <dbReference type="ARBA" id="ARBA00023211"/>
    </source>
</evidence>
<dbReference type="Proteomes" id="UP000515163">
    <property type="component" value="Unplaced"/>
</dbReference>
<comment type="function">
    <text evidence="1">Destroys superoxide anion radicals which are normally produced within the cells and which are toxic to biological systems.</text>
</comment>
<dbReference type="PRINTS" id="PR01703">
    <property type="entry name" value="MNSODISMTASE"/>
</dbReference>
<dbReference type="EC" id="1.15.1.1" evidence="3"/>
<name>A0A6P8HUF0_ACTTE</name>
<evidence type="ECO:0000256" key="1">
    <source>
        <dbReference type="ARBA" id="ARBA00002170"/>
    </source>
</evidence>
<feature type="chain" id="PRO_5027922433" description="superoxide dismutase" evidence="8">
    <location>
        <begin position="21"/>
        <end position="163"/>
    </location>
</feature>
<dbReference type="AlphaFoldDB" id="A0A6P8HUF0"/>
<keyword evidence="6" id="KW-0464">Manganese</keyword>
<dbReference type="InterPro" id="IPR001189">
    <property type="entry name" value="Mn/Fe_SOD"/>
</dbReference>
<proteinExistence type="inferred from homology"/>
<comment type="catalytic activity">
    <reaction evidence="7">
        <text>2 superoxide + 2 H(+) = H2O2 + O2</text>
        <dbReference type="Rhea" id="RHEA:20696"/>
        <dbReference type="ChEBI" id="CHEBI:15378"/>
        <dbReference type="ChEBI" id="CHEBI:15379"/>
        <dbReference type="ChEBI" id="CHEBI:16240"/>
        <dbReference type="ChEBI" id="CHEBI:18421"/>
        <dbReference type="EC" id="1.15.1.1"/>
    </reaction>
</comment>
<dbReference type="KEGG" id="aten:116292988"/>
<comment type="similarity">
    <text evidence="2">Belongs to the iron/manganese superoxide dismutase family.</text>
</comment>
<feature type="non-terminal residue" evidence="11">
    <location>
        <position position="163"/>
    </location>
</feature>
<dbReference type="GO" id="GO:0005737">
    <property type="term" value="C:cytoplasm"/>
    <property type="evidence" value="ECO:0007669"/>
    <property type="project" value="TreeGrafter"/>
</dbReference>
<keyword evidence="10" id="KW-1185">Reference proteome</keyword>
<evidence type="ECO:0000256" key="2">
    <source>
        <dbReference type="ARBA" id="ARBA00008714"/>
    </source>
</evidence>
<evidence type="ECO:0000256" key="3">
    <source>
        <dbReference type="ARBA" id="ARBA00012682"/>
    </source>
</evidence>
<evidence type="ECO:0000256" key="4">
    <source>
        <dbReference type="ARBA" id="ARBA00022723"/>
    </source>
</evidence>
<dbReference type="GO" id="GO:0004784">
    <property type="term" value="F:superoxide dismutase activity"/>
    <property type="evidence" value="ECO:0007669"/>
    <property type="project" value="UniProtKB-EC"/>
</dbReference>
<evidence type="ECO:0000313" key="10">
    <source>
        <dbReference type="Proteomes" id="UP000515163"/>
    </source>
</evidence>
<evidence type="ECO:0000313" key="11">
    <source>
        <dbReference type="RefSeq" id="XP_031556222.1"/>
    </source>
</evidence>
<evidence type="ECO:0000256" key="7">
    <source>
        <dbReference type="ARBA" id="ARBA00049204"/>
    </source>
</evidence>
<protein>
    <recommendedName>
        <fullName evidence="3">superoxide dismutase</fullName>
        <ecNumber evidence="3">1.15.1.1</ecNumber>
    </recommendedName>
</protein>
<dbReference type="InterPro" id="IPR036324">
    <property type="entry name" value="Mn/Fe_SOD_N_sf"/>
</dbReference>
<dbReference type="PANTHER" id="PTHR43595">
    <property type="entry name" value="37S RIBOSOMAL PROTEIN S26, MITOCHONDRIAL"/>
    <property type="match status" value="1"/>
</dbReference>
<keyword evidence="5" id="KW-0560">Oxidoreductase</keyword>
<dbReference type="GeneID" id="116292988"/>
<dbReference type="OrthoDB" id="239262at2759"/>
<dbReference type="SUPFAM" id="SSF46609">
    <property type="entry name" value="Fe,Mn superoxide dismutase (SOD), N-terminal domain"/>
    <property type="match status" value="1"/>
</dbReference>
<dbReference type="InterPro" id="IPR019831">
    <property type="entry name" value="Mn/Fe_SOD_N"/>
</dbReference>
<evidence type="ECO:0000256" key="8">
    <source>
        <dbReference type="SAM" id="SignalP"/>
    </source>
</evidence>
<dbReference type="RefSeq" id="XP_031556222.1">
    <property type="nucleotide sequence ID" value="XM_031700362.1"/>
</dbReference>
<sequence length="163" mass="18472">MDAIWTTFLLICSTFFAVDCADHAPYEDIARFKEEYSLPALSYAYDGLEPFVDQATLRVHHLGHHAGYTKKMNTALKAWRASGKKSDLASKSILTILKSIDEVPEEWRLAIKNNGGGYVNHALYWAIMSPNPSKEPRQPTGKIARLIDQTYGNFTQMKKWFDG</sequence>
<feature type="signal peptide" evidence="8">
    <location>
        <begin position="1"/>
        <end position="20"/>
    </location>
</feature>
<accession>A0A6P8HUF0</accession>
<reference evidence="11" key="1">
    <citation type="submission" date="2025-08" db="UniProtKB">
        <authorList>
            <consortium name="RefSeq"/>
        </authorList>
    </citation>
    <scope>IDENTIFICATION</scope>
</reference>
<dbReference type="InParanoid" id="A0A6P8HUF0"/>
<dbReference type="GO" id="GO:0046872">
    <property type="term" value="F:metal ion binding"/>
    <property type="evidence" value="ECO:0007669"/>
    <property type="project" value="UniProtKB-KW"/>
</dbReference>
<dbReference type="PANTHER" id="PTHR43595:SF2">
    <property type="entry name" value="SMALL RIBOSOMAL SUBUNIT PROTEIN MS42"/>
    <property type="match status" value="1"/>
</dbReference>